<comment type="caution">
    <text evidence="2">The sequence shown here is derived from an EMBL/GenBank/DDBJ whole genome shotgun (WGS) entry which is preliminary data.</text>
</comment>
<evidence type="ECO:0000313" key="3">
    <source>
        <dbReference type="Proteomes" id="UP000263377"/>
    </source>
</evidence>
<dbReference type="GO" id="GO:0006352">
    <property type="term" value="P:DNA-templated transcription initiation"/>
    <property type="evidence" value="ECO:0007669"/>
    <property type="project" value="InterPro"/>
</dbReference>
<evidence type="ECO:0000313" key="2">
    <source>
        <dbReference type="EMBL" id="RGD58736.1"/>
    </source>
</evidence>
<dbReference type="SMART" id="SM00530">
    <property type="entry name" value="HTH_XRE"/>
    <property type="match status" value="1"/>
</dbReference>
<dbReference type="Pfam" id="PF13744">
    <property type="entry name" value="HTH_37"/>
    <property type="match status" value="1"/>
</dbReference>
<dbReference type="RefSeq" id="WP_117487201.1">
    <property type="nucleotide sequence ID" value="NZ_QVIG01000001.1"/>
</dbReference>
<dbReference type="Gene3D" id="1.10.260.40">
    <property type="entry name" value="lambda repressor-like DNA-binding domains"/>
    <property type="match status" value="1"/>
</dbReference>
<dbReference type="InterPro" id="IPR000943">
    <property type="entry name" value="RNA_pol_sigma70"/>
</dbReference>
<dbReference type="PROSITE" id="PS50943">
    <property type="entry name" value="HTH_CROC1"/>
    <property type="match status" value="1"/>
</dbReference>
<dbReference type="InterPro" id="IPR010982">
    <property type="entry name" value="Lambda_DNA-bd_dom_sf"/>
</dbReference>
<accession>A0A372ZS50</accession>
<dbReference type="InterPro" id="IPR001387">
    <property type="entry name" value="Cro/C1-type_HTH"/>
</dbReference>
<dbReference type="EMBL" id="QVIG01000001">
    <property type="protein sequence ID" value="RGD58736.1"/>
    <property type="molecule type" value="Genomic_DNA"/>
</dbReference>
<dbReference type="InterPro" id="IPR039554">
    <property type="entry name" value="HigA2-like_HTH"/>
</dbReference>
<dbReference type="AlphaFoldDB" id="A0A372ZS50"/>
<dbReference type="GO" id="GO:0003677">
    <property type="term" value="F:DNA binding"/>
    <property type="evidence" value="ECO:0007669"/>
    <property type="project" value="InterPro"/>
</dbReference>
<organism evidence="2 3">
    <name type="scientific">Kitasatospora xanthocidica</name>
    <dbReference type="NCBI Taxonomy" id="83382"/>
    <lineage>
        <taxon>Bacteria</taxon>
        <taxon>Bacillati</taxon>
        <taxon>Actinomycetota</taxon>
        <taxon>Actinomycetes</taxon>
        <taxon>Kitasatosporales</taxon>
        <taxon>Streptomycetaceae</taxon>
        <taxon>Kitasatospora</taxon>
    </lineage>
</organism>
<dbReference type="CDD" id="cd00093">
    <property type="entry name" value="HTH_XRE"/>
    <property type="match status" value="1"/>
</dbReference>
<sequence length="109" mass="12249">MKGRSWTEVWAEAQRINPWLASPEAEADRARIRKENLARIRGYELAEMRKSANLTQKEVAALMGVSQARVSQIEHGQVDSLDNLRAYSAAIGGEVEVMIRRGERTIKVA</sequence>
<dbReference type="Proteomes" id="UP000263377">
    <property type="component" value="Unassembled WGS sequence"/>
</dbReference>
<dbReference type="GO" id="GO:0003700">
    <property type="term" value="F:DNA-binding transcription factor activity"/>
    <property type="evidence" value="ECO:0007669"/>
    <property type="project" value="InterPro"/>
</dbReference>
<protein>
    <submittedName>
        <fullName evidence="2">Helix-turn-helix domain-containing protein</fullName>
    </submittedName>
</protein>
<keyword evidence="3" id="KW-1185">Reference proteome</keyword>
<dbReference type="PROSITE" id="PS00716">
    <property type="entry name" value="SIGMA70_2"/>
    <property type="match status" value="1"/>
</dbReference>
<evidence type="ECO:0000259" key="1">
    <source>
        <dbReference type="PROSITE" id="PS50943"/>
    </source>
</evidence>
<proteinExistence type="predicted"/>
<gene>
    <name evidence="2" type="ORF">DR950_13955</name>
</gene>
<reference evidence="2 3" key="1">
    <citation type="submission" date="2018-08" db="EMBL/GenBank/DDBJ databases">
        <title>Diversity &amp; Physiological Properties of Lignin-Decomposing Actinobacteria from Soil.</title>
        <authorList>
            <person name="Roh S.G."/>
            <person name="Kim S.B."/>
        </authorList>
    </citation>
    <scope>NUCLEOTIDE SEQUENCE [LARGE SCALE GENOMIC DNA]</scope>
    <source>
        <strain evidence="2 3">MMS17-GH009</strain>
    </source>
</reference>
<feature type="domain" description="HTH cro/C1-type" evidence="1">
    <location>
        <begin position="45"/>
        <end position="98"/>
    </location>
</feature>
<name>A0A372ZS50_9ACTN</name>
<dbReference type="SUPFAM" id="SSF47413">
    <property type="entry name" value="lambda repressor-like DNA-binding domains"/>
    <property type="match status" value="1"/>
</dbReference>